<dbReference type="SUPFAM" id="SSF48371">
    <property type="entry name" value="ARM repeat"/>
    <property type="match status" value="1"/>
</dbReference>
<evidence type="ECO:0000256" key="7">
    <source>
        <dbReference type="ARBA" id="ARBA00047092"/>
    </source>
</evidence>
<dbReference type="GO" id="GO:0006661">
    <property type="term" value="P:phosphatidylinositol biosynthetic process"/>
    <property type="evidence" value="ECO:0007669"/>
    <property type="project" value="InterPro"/>
</dbReference>
<dbReference type="GO" id="GO:0070772">
    <property type="term" value="C:PAS complex"/>
    <property type="evidence" value="ECO:0007669"/>
    <property type="project" value="InterPro"/>
</dbReference>
<keyword evidence="9" id="KW-1185">Reference proteome</keyword>
<evidence type="ECO:0000313" key="9">
    <source>
        <dbReference type="Proteomes" id="UP000046393"/>
    </source>
</evidence>
<dbReference type="Gene3D" id="1.25.10.10">
    <property type="entry name" value="Leucine-rich Repeat Variant"/>
    <property type="match status" value="2"/>
</dbReference>
<dbReference type="PANTHER" id="PTHR16023:SF0">
    <property type="entry name" value="PROTEIN VAC14 HOMOLOG"/>
    <property type="match status" value="1"/>
</dbReference>
<dbReference type="Proteomes" id="UP000046393">
    <property type="component" value="Unplaced"/>
</dbReference>
<dbReference type="InterPro" id="IPR011989">
    <property type="entry name" value="ARM-like"/>
</dbReference>
<organism evidence="9 10">
    <name type="scientific">Syphacia muris</name>
    <dbReference type="NCBI Taxonomy" id="451379"/>
    <lineage>
        <taxon>Eukaryota</taxon>
        <taxon>Metazoa</taxon>
        <taxon>Ecdysozoa</taxon>
        <taxon>Nematoda</taxon>
        <taxon>Chromadorea</taxon>
        <taxon>Rhabditida</taxon>
        <taxon>Spirurina</taxon>
        <taxon>Oxyuridomorpha</taxon>
        <taxon>Oxyuroidea</taxon>
        <taxon>Oxyuridae</taxon>
        <taxon>Syphacia</taxon>
    </lineage>
</organism>
<sequence>MTDAQYAPLSAALVRTLSDKVYDKRKTAAIDIEKFVRELIQTNQLSQLEKLLKVLDDLTKSQNRNTKKGGLLGLAAAAVVLGKDISNYTSQLIDPVLPCFNDQDSRVRYHACESLYNIVKVCRSSALGHFNVIFDALWKLLYELQLSVDFDVNVRSGAEVLDRLMKDIVIGSGSFDVSRLMVLIKERIYSEDSGSRRFIVSWLSALLTAPEISLLPYIPEVLDGVFQMLDDSQSGLRDATESVLGQFLESIRSADEKDNIELGVMVNVLILHIVNVKNEVERKIALFWLDQFLQMRTSQLLPYLSGYLTAILPYLDDSELKAKSINERLLKLYTSDTDVELDAVIEVLLKHEKHPKRETRVAILKWLKHIHTTAPEKLHVFMDRIFPLLFSLILDSCDDVLLLDLQLICDICENDTNELKSTDEPYRNDEMKKQLSGISSHLVKFAVSLLSMFRNDPVLLNDRGVLIIRQLCLLLDPTLVFRCLAVLLLYEENVQFVVQMVSILNGILFTATELYAMRSQLKYLDKFVVIIRLEITENASLFECLYRCWCNQPIALLGLCIMSQNYKHASDLAKYLSKINVTVDVLVEIDKLVQLIESPILSYVRLDLLNPVHRRPLAFVLSSLLMLLPQTDAFNTLLKRLQCVQAPFFVELVS</sequence>
<accession>A0A0N5AYH7</accession>
<dbReference type="InterPro" id="IPR021841">
    <property type="entry name" value="VAC14_Fig4p-bd"/>
</dbReference>
<dbReference type="STRING" id="451379.A0A0N5AYH7"/>
<dbReference type="PANTHER" id="PTHR16023">
    <property type="entry name" value="TAX1 BINDING PROTEIN-RELATED"/>
    <property type="match status" value="1"/>
</dbReference>
<evidence type="ECO:0000256" key="5">
    <source>
        <dbReference type="ARBA" id="ARBA00023136"/>
    </source>
</evidence>
<evidence type="ECO:0000256" key="4">
    <source>
        <dbReference type="ARBA" id="ARBA00022737"/>
    </source>
</evidence>
<proteinExistence type="inferred from homology"/>
<dbReference type="GO" id="GO:0010008">
    <property type="term" value="C:endosome membrane"/>
    <property type="evidence" value="ECO:0007669"/>
    <property type="project" value="TreeGrafter"/>
</dbReference>
<reference evidence="10" key="1">
    <citation type="submission" date="2016-04" db="UniProtKB">
        <authorList>
            <consortium name="WormBaseParasite"/>
        </authorList>
    </citation>
    <scope>IDENTIFICATION</scope>
</reference>
<comment type="subcellular location">
    <subcellularLocation>
        <location evidence="1">Endomembrane system</location>
    </subcellularLocation>
</comment>
<dbReference type="WBParaSite" id="SMUV_0001001901-mRNA-1">
    <property type="protein sequence ID" value="SMUV_0001001901-mRNA-1"/>
    <property type="gene ID" value="SMUV_0001001901"/>
</dbReference>
<name>A0A0N5AYH7_9BILA</name>
<dbReference type="Pfam" id="PF11916">
    <property type="entry name" value="Vac14_Fig4_bd"/>
    <property type="match status" value="1"/>
</dbReference>
<comment type="similarity">
    <text evidence="2">Belongs to the VAC14 family.</text>
</comment>
<comment type="subunit">
    <text evidence="7">Forms pentamers. Component of the PI(3,5)P2 regulatory complex/PAS complex, at least composed of PIKFYVE, FIG4 and VAC14. VAC14 nucleates the assembly of the complex and serves as a scaffold by pentamerizing into a star-shaped structure, which can bind a single copy each of PIKFYVE and FIG4 and coordinates their activities. Interacts with NOS1.</text>
</comment>
<keyword evidence="5" id="KW-0472">Membrane</keyword>
<evidence type="ECO:0000256" key="6">
    <source>
        <dbReference type="ARBA" id="ARBA00045654"/>
    </source>
</evidence>
<dbReference type="AlphaFoldDB" id="A0A0N5AYH7"/>
<evidence type="ECO:0000256" key="1">
    <source>
        <dbReference type="ARBA" id="ARBA00004308"/>
    </source>
</evidence>
<dbReference type="InterPro" id="IPR016024">
    <property type="entry name" value="ARM-type_fold"/>
</dbReference>
<evidence type="ECO:0000256" key="2">
    <source>
        <dbReference type="ARBA" id="ARBA00010225"/>
    </source>
</evidence>
<protein>
    <recommendedName>
        <fullName evidence="3">Protein VAC14 homolog</fullName>
    </recommendedName>
</protein>
<evidence type="ECO:0000313" key="10">
    <source>
        <dbReference type="WBParaSite" id="SMUV_0001001901-mRNA-1"/>
    </source>
</evidence>
<keyword evidence="4" id="KW-0677">Repeat</keyword>
<dbReference type="InterPro" id="IPR026825">
    <property type="entry name" value="Vac14"/>
</dbReference>
<feature type="domain" description="Vacuolar protein 14 C-terminal Fig4-binding" evidence="8">
    <location>
        <begin position="459"/>
        <end position="644"/>
    </location>
</feature>
<evidence type="ECO:0000256" key="3">
    <source>
        <dbReference type="ARBA" id="ARBA00013840"/>
    </source>
</evidence>
<evidence type="ECO:0000259" key="8">
    <source>
        <dbReference type="Pfam" id="PF11916"/>
    </source>
</evidence>
<dbReference type="Pfam" id="PF12755">
    <property type="entry name" value="Vac14_Fab1_bd"/>
    <property type="match status" value="1"/>
</dbReference>
<comment type="function">
    <text evidence="6">Scaffold protein component of the PI(3,5)P2 regulatory complex which regulates both the synthesis and turnover of phosphatidylinositol 3,5-bisphosphate (PtdIns(3,5)P2). Pentamerizes into a star-shaped structure and nucleates the assembly of the complex. The pentamer binds a single copy each of PIKFYVE and FIG4 and coordinates both PIKfyve kinase activity and FIG4 phosphatase activity, being required to maintain normal levels of phosphatidylinositol 3-phosphate (PtdIns(3)P) and phosphatidylinositol 5-phosphate (PtdIns(5)P). Plays a role in the biogenesis of endosome carrier vesicles (ECV) / multivesicular bodies (MVB) transport intermediates from early endosomes.</text>
</comment>